<dbReference type="AlphaFoldDB" id="A0A1M4NH74"/>
<dbReference type="InterPro" id="IPR002718">
    <property type="entry name" value="OMP_Helicobacter"/>
</dbReference>
<dbReference type="Pfam" id="PF01856">
    <property type="entry name" value="HP_OMP"/>
    <property type="match status" value="1"/>
</dbReference>
<organism evidence="1">
    <name type="scientific">Helicobacter bizzozeronii</name>
    <dbReference type="NCBI Taxonomy" id="56877"/>
    <lineage>
        <taxon>Bacteria</taxon>
        <taxon>Pseudomonadati</taxon>
        <taxon>Campylobacterota</taxon>
        <taxon>Epsilonproteobacteria</taxon>
        <taxon>Campylobacterales</taxon>
        <taxon>Helicobacteraceae</taxon>
        <taxon>Helicobacter</taxon>
    </lineage>
</organism>
<gene>
    <name evidence="1" type="primary">omp1420</name>
</gene>
<accession>A0A1M4NH74</accession>
<sequence>MRRLGLVLVVGTMFLNAEKNGAFVGGGFEYSYFNSIYKQNVTGFLIQDLRYHISFSMPGRSYPTQIYKGNLYGGNLQAGYKQFFGYKKRFGLRYYGFFSAQGGDYAYRAQIGFNARTQKPIYAPATQPSINFFYGAGVDFLYNFYEKGHWGYGLFLGVMIGGSSWLMDKSYAKNKCQYLALDADFMPIECISMEDFYQNAYKKSKNPKEGYSAHFNPTYVQVIVNVGFRFHFKHQGVELGVRIPTINDPYFQATNTKVNGYLKIAGPGSQESYTLRRVVSAYVNYVYGF</sequence>
<reference evidence="1" key="1">
    <citation type="submission" date="2016-10" db="EMBL/GenBank/DDBJ databases">
        <title>Proteomic and phylogenetic analysis of the outer membrane protein repertoire of gastric Helicobacter species.</title>
        <authorList>
            <person name="Joosten M."/>
        </authorList>
    </citation>
    <scope>NUCLEOTIDE SEQUENCE</scope>
    <source>
        <strain evidence="1">14</strain>
    </source>
</reference>
<evidence type="ECO:0000313" key="1">
    <source>
        <dbReference type="EMBL" id="SFZ71802.1"/>
    </source>
</evidence>
<dbReference type="RefSeq" id="WP_233705213.1">
    <property type="nucleotide sequence ID" value="NZ_FZMK01000061.1"/>
</dbReference>
<name>A0A1M4NH74_HELBI</name>
<proteinExistence type="predicted"/>
<dbReference type="EMBL" id="LT633359">
    <property type="protein sequence ID" value="SFZ71802.1"/>
    <property type="molecule type" value="Genomic_DNA"/>
</dbReference>
<dbReference type="PRINTS" id="PR01776">
    <property type="entry name" value="HPOMPFAMILY"/>
</dbReference>
<protein>
    <submittedName>
        <fullName evidence="1">OMP1420</fullName>
    </submittedName>
</protein>